<dbReference type="InterPro" id="IPR000719">
    <property type="entry name" value="Prot_kinase_dom"/>
</dbReference>
<dbReference type="InterPro" id="IPR001245">
    <property type="entry name" value="Ser-Thr/Tyr_kinase_cat_dom"/>
</dbReference>
<gene>
    <name evidence="3" type="ORF">BLNAU_19007</name>
</gene>
<dbReference type="SUPFAM" id="SSF51126">
    <property type="entry name" value="Pectin lyase-like"/>
    <property type="match status" value="2"/>
</dbReference>
<evidence type="ECO:0000256" key="1">
    <source>
        <dbReference type="SAM" id="Phobius"/>
    </source>
</evidence>
<evidence type="ECO:0000313" key="3">
    <source>
        <dbReference type="EMBL" id="KAK2946048.1"/>
    </source>
</evidence>
<proteinExistence type="predicted"/>
<evidence type="ECO:0000259" key="2">
    <source>
        <dbReference type="PROSITE" id="PS50011"/>
    </source>
</evidence>
<dbReference type="PANTHER" id="PTHR44329:SF246">
    <property type="entry name" value="SERINE_THREONINE-PROTEIN KINASE TNNI3K"/>
    <property type="match status" value="1"/>
</dbReference>
<dbReference type="PANTHER" id="PTHR44329">
    <property type="entry name" value="SERINE/THREONINE-PROTEIN KINASE TNNI3K-RELATED"/>
    <property type="match status" value="1"/>
</dbReference>
<dbReference type="EMBL" id="JARBJD010000239">
    <property type="protein sequence ID" value="KAK2946048.1"/>
    <property type="molecule type" value="Genomic_DNA"/>
</dbReference>
<evidence type="ECO:0000313" key="4">
    <source>
        <dbReference type="Proteomes" id="UP001281761"/>
    </source>
</evidence>
<organism evidence="3 4">
    <name type="scientific">Blattamonas nauphoetae</name>
    <dbReference type="NCBI Taxonomy" id="2049346"/>
    <lineage>
        <taxon>Eukaryota</taxon>
        <taxon>Metamonada</taxon>
        <taxon>Preaxostyla</taxon>
        <taxon>Oxymonadida</taxon>
        <taxon>Blattamonas</taxon>
    </lineage>
</organism>
<sequence length="2204" mass="239179">MLVLFNSTIRMKSITADLSNHHIHVSGRNRPYSQRHFGGSLATLASSLMFLSDCTLSLSGSSSPFVILPEPSHPESSSLHLISTRIITQNSHLGPLSHIVPSHTPSSFDIVMVSSSMSSVCIVDGSSLLFRHSLNNRDDTTPQSALSSTLLSNSFTNMTSSNQNPFLPTGPLTQRSVGSSITHSVGALQGTILSDFNLGGSLLCSNTSFDRCTTTESFSKDVLIHKYFAPYFSKYYSTYRSEFSYSGAEFTGADRQHFWSHYGSMGEPIHGSNIYFAPSNSPITFTNCSFTALIPVREDEYSTNTAAIILDTPAPVTISSCSFTDIHITSGGGSAIMYRPKGYALFATLLIEHSIFTRCSTSGSGGALSLHADGHKSIFEGNRASSRGGAVFDENEGRIQFCAFLNNQAPNDRDWYCATVVGCTRSEDVWEGGTGLIFVTGNGEGEECSPLQPCRSLTSAVSTALTIGVDTIHVGEGKVGAVTLPTDFGTLTIRPHFDFKEGRTNTPSSSFSITCEQGSGADLNSLSLSPLPGMPLLRCGLDSHSSHIKECRINSVKGVSAPLFAISDEAQLALDQVFFENISQVSSALISVKDSAVVTLSNVLFRQIETTHSLIVVTTAGSCSISQSLIHTVTRSEGEGAAAIDVTDCHTFSLYEVTFSHCISKEGKAGAITTDDSDPWSLYLNAFFLNNRGKDENRAHDIFVTGFDSEMVSYWLFSQVSSFSEFPQIIDGSDSPPTINVFYTISFAESQVPSVATLNNQPVLFLLDSPFIDLSRVVNQHNRFELRIKSTSEIPITIQPLALETQTVSIAGYSVLILQPFLSPPQTTGTLFTVSDSSKLALEFLFHILKSELTEPLITVTTESEVTLSNCAFTSDGGVHSAPLVLSSSSFILVYDTNVYGFVFANHSCFEGDGGYFSIGSNAYYSSAVIANITTTGDGAALNFRNAEVMFNSAHFFDCHARNGGVASLHNCQISLYTMLAMRCSAESKGGALFVHSVDSTARIGISPTLIECSAELGGGIFLDVSHFRSLSLSNPGTVSVLAAYRTGVMFSNCFAVKGGGAYLDGDWSNIGSASLNSLTMSNGGPLVCGQDLFFSQPLAESFTEFEQFLQNMTEWSWSMSTMSSDDASQYKQVEAEGHPEWSLNLDCPKIVLIVSEYPSFTCISEKKSQSSSLNDYLPLLHLKDENNEFRQIPIFLRDKVYFFQTGVLMEQSIFLTPEALTDPVPSSTLSFGSDYWKEDRFFVRLEREGRVEIANVQFSWGIDLGLCEVVDRSGTAKIASCHITLSIALSHPFLSCSAGTLIISQSTFTTTDPSPLTVPLVCSSPLSSFACNSATDQIRIEMDGVHFSNLNVEESVDGVVQLEGVDSLRLKNVEFSNVKNGTLDAVRIVVVGTNLFETIESVQTSGFPARGTELDGLYKSLDISEPVPSNYRSPTLLLYLNAFNAETVIVSGTGRDGMWCGDAEFPCRSLNEADKHLNHAIPSTIEVQTSAVLKSYLDHTQDITKIASGTGEKGQVDVSKEGCLNQADIHTHSLTLDSLVFSLTSDRTKSLLISQSGSLIMTSCSFASSSSSALTSKLVEVKGGSIELHKVELSSLAFTDTLLSFSSFVSVELHTVTHKSCSPHPLMTFDGKSTTSSTVEIRDCVFKGISSSESNEEPLCEWDTGLVILTNCSLEGFTSTFSHISQGALRVVDSVVSLKQSLFEVNGPRHSSFPSLNWNIGCFGKSEIELESSSTTDLSSFPNWISTSDECVVKRGDSSIVPHPFFIPTLSIDNCSSKLDQKSKNYEVSISGSTLIPCGLVLVVEEVTDKVEGKNVTIPVNSTFSTVLNDTSISLTLPESSFTQLDAKLAWNAFLAFGNDGRTDSFVFKRTAKAIRAEAMGKTLPWLIPLIVVICVLILVALVVIFLCRRRRTAGQTTKMSEMKEEDTVQVDEKVEVDQGTQLGVHANEAVDPLSKQSNMETLPEQQQSSEVPFSDGLVEALCCGGKLEMTVVREQDSLYNMLHVQKEKKTTIVKRVIERQLAQGLEAVANASLDASILTRLSSHWVMFDSNGRVCLKMHDTEPTPSLPNQPQKRIKANVSQEAQRWKAPEVVKAEEGQISHQPTQQEIDTHRAAVFSLGLVLWEIETGSVPFAEQDATNAQRQLGTGAHPKMEGVGPKMQELIVDCLALDPNERPELSEVYSFLLTVDGDDTPDENEAHSHP</sequence>
<accession>A0ABQ9X373</accession>
<feature type="transmembrane region" description="Helical" evidence="1">
    <location>
        <begin position="1887"/>
        <end position="1909"/>
    </location>
</feature>
<dbReference type="InterPro" id="IPR011050">
    <property type="entry name" value="Pectin_lyase_fold/virulence"/>
</dbReference>
<dbReference type="Proteomes" id="UP001281761">
    <property type="component" value="Unassembled WGS sequence"/>
</dbReference>
<keyword evidence="4" id="KW-1185">Reference proteome</keyword>
<feature type="domain" description="Protein kinase" evidence="2">
    <location>
        <begin position="1892"/>
        <end position="2186"/>
    </location>
</feature>
<keyword evidence="1" id="KW-0812">Transmembrane</keyword>
<dbReference type="PROSITE" id="PS50011">
    <property type="entry name" value="PROTEIN_KINASE_DOM"/>
    <property type="match status" value="1"/>
</dbReference>
<dbReference type="InterPro" id="IPR051681">
    <property type="entry name" value="Ser/Thr_Kinases-Pseudokinases"/>
</dbReference>
<dbReference type="InterPro" id="IPR011009">
    <property type="entry name" value="Kinase-like_dom_sf"/>
</dbReference>
<reference evidence="3 4" key="1">
    <citation type="journal article" date="2022" name="bioRxiv">
        <title>Genomics of Preaxostyla Flagellates Illuminates Evolutionary Transitions and the Path Towards Mitochondrial Loss.</title>
        <authorList>
            <person name="Novak L.V.F."/>
            <person name="Treitli S.C."/>
            <person name="Pyrih J."/>
            <person name="Halakuc P."/>
            <person name="Pipaliya S.V."/>
            <person name="Vacek V."/>
            <person name="Brzon O."/>
            <person name="Soukal P."/>
            <person name="Eme L."/>
            <person name="Dacks J.B."/>
            <person name="Karnkowska A."/>
            <person name="Elias M."/>
            <person name="Hampl V."/>
        </authorList>
    </citation>
    <scope>NUCLEOTIDE SEQUENCE [LARGE SCALE GENOMIC DNA]</scope>
    <source>
        <strain evidence="3">NAU3</strain>
        <tissue evidence="3">Gut</tissue>
    </source>
</reference>
<comment type="caution">
    <text evidence="3">The sequence shown here is derived from an EMBL/GenBank/DDBJ whole genome shotgun (WGS) entry which is preliminary data.</text>
</comment>
<dbReference type="Gene3D" id="1.10.510.10">
    <property type="entry name" value="Transferase(Phosphotransferase) domain 1"/>
    <property type="match status" value="1"/>
</dbReference>
<name>A0ABQ9X373_9EUKA</name>
<keyword evidence="1" id="KW-1133">Transmembrane helix</keyword>
<dbReference type="SUPFAM" id="SSF56112">
    <property type="entry name" value="Protein kinase-like (PK-like)"/>
    <property type="match status" value="1"/>
</dbReference>
<protein>
    <recommendedName>
        <fullName evidence="2">Protein kinase domain-containing protein</fullName>
    </recommendedName>
</protein>
<dbReference type="Pfam" id="PF07714">
    <property type="entry name" value="PK_Tyr_Ser-Thr"/>
    <property type="match status" value="1"/>
</dbReference>
<keyword evidence="1" id="KW-0472">Membrane</keyword>